<dbReference type="Proteomes" id="UP000250140">
    <property type="component" value="Unassembled WGS sequence"/>
</dbReference>
<evidence type="ECO:0000313" key="3">
    <source>
        <dbReference type="Proteomes" id="UP000250140"/>
    </source>
</evidence>
<dbReference type="Gene3D" id="3.30.160.60">
    <property type="entry name" value="Classic Zinc Finger"/>
    <property type="match status" value="1"/>
</dbReference>
<accession>A0A8E2JVC9</accession>
<protein>
    <recommendedName>
        <fullName evidence="4">C2H2-type domain-containing protein</fullName>
    </recommendedName>
</protein>
<dbReference type="OrthoDB" id="2687452at2759"/>
<proteinExistence type="predicted"/>
<dbReference type="AlphaFoldDB" id="A0A8E2JVC9"/>
<evidence type="ECO:0000313" key="2">
    <source>
        <dbReference type="EMBL" id="OCL11075.1"/>
    </source>
</evidence>
<organism evidence="2 3">
    <name type="scientific">Glonium stellatum</name>
    <dbReference type="NCBI Taxonomy" id="574774"/>
    <lineage>
        <taxon>Eukaryota</taxon>
        <taxon>Fungi</taxon>
        <taxon>Dikarya</taxon>
        <taxon>Ascomycota</taxon>
        <taxon>Pezizomycotina</taxon>
        <taxon>Dothideomycetes</taxon>
        <taxon>Pleosporomycetidae</taxon>
        <taxon>Gloniales</taxon>
        <taxon>Gloniaceae</taxon>
        <taxon>Glonium</taxon>
    </lineage>
</organism>
<feature type="compositionally biased region" description="Basic and acidic residues" evidence="1">
    <location>
        <begin position="60"/>
        <end position="75"/>
    </location>
</feature>
<evidence type="ECO:0000256" key="1">
    <source>
        <dbReference type="SAM" id="MobiDB-lite"/>
    </source>
</evidence>
<evidence type="ECO:0008006" key="4">
    <source>
        <dbReference type="Google" id="ProtNLM"/>
    </source>
</evidence>
<feature type="non-terminal residue" evidence="2">
    <location>
        <position position="1"/>
    </location>
</feature>
<feature type="region of interest" description="Disordered" evidence="1">
    <location>
        <begin position="50"/>
        <end position="75"/>
    </location>
</feature>
<reference evidence="2 3" key="1">
    <citation type="journal article" date="2016" name="Nat. Commun.">
        <title>Ectomycorrhizal ecology is imprinted in the genome of the dominant symbiotic fungus Cenococcum geophilum.</title>
        <authorList>
            <consortium name="DOE Joint Genome Institute"/>
            <person name="Peter M."/>
            <person name="Kohler A."/>
            <person name="Ohm R.A."/>
            <person name="Kuo A."/>
            <person name="Krutzmann J."/>
            <person name="Morin E."/>
            <person name="Arend M."/>
            <person name="Barry K.W."/>
            <person name="Binder M."/>
            <person name="Choi C."/>
            <person name="Clum A."/>
            <person name="Copeland A."/>
            <person name="Grisel N."/>
            <person name="Haridas S."/>
            <person name="Kipfer T."/>
            <person name="LaButti K."/>
            <person name="Lindquist E."/>
            <person name="Lipzen A."/>
            <person name="Maire R."/>
            <person name="Meier B."/>
            <person name="Mihaltcheva S."/>
            <person name="Molinier V."/>
            <person name="Murat C."/>
            <person name="Poggeler S."/>
            <person name="Quandt C.A."/>
            <person name="Sperisen C."/>
            <person name="Tritt A."/>
            <person name="Tisserant E."/>
            <person name="Crous P.W."/>
            <person name="Henrissat B."/>
            <person name="Nehls U."/>
            <person name="Egli S."/>
            <person name="Spatafora J.W."/>
            <person name="Grigoriev I.V."/>
            <person name="Martin F.M."/>
        </authorList>
    </citation>
    <scope>NUCLEOTIDE SEQUENCE [LARGE SCALE GENOMIC DNA]</scope>
    <source>
        <strain evidence="2 3">CBS 207.34</strain>
    </source>
</reference>
<sequence>IGIVLSNDRYICHSRVCSGLSFNRLADLKRHHNSFHSSKGERFWCSADGCHRSQGGKPFPRKDKRDEHVRTMHSD</sequence>
<keyword evidence="3" id="KW-1185">Reference proteome</keyword>
<name>A0A8E2JVC9_9PEZI</name>
<dbReference type="EMBL" id="KV749120">
    <property type="protein sequence ID" value="OCL11075.1"/>
    <property type="molecule type" value="Genomic_DNA"/>
</dbReference>
<gene>
    <name evidence="2" type="ORF">AOQ84DRAFT_287980</name>
</gene>